<comment type="similarity">
    <text evidence="1">Belongs to the acetyltransferase family. RimI subfamily.</text>
</comment>
<dbReference type="Gene3D" id="3.40.630.30">
    <property type="match status" value="1"/>
</dbReference>
<keyword evidence="7" id="KW-1185">Reference proteome</keyword>
<dbReference type="CDD" id="cd04301">
    <property type="entry name" value="NAT_SF"/>
    <property type="match status" value="1"/>
</dbReference>
<dbReference type="SUPFAM" id="SSF55729">
    <property type="entry name" value="Acyl-CoA N-acyltransferases (Nat)"/>
    <property type="match status" value="1"/>
</dbReference>
<evidence type="ECO:0000256" key="1">
    <source>
        <dbReference type="ARBA" id="ARBA00005395"/>
    </source>
</evidence>
<protein>
    <submittedName>
        <fullName evidence="6">Ribosomal-protein-alanine N-acetyltransferase</fullName>
        <ecNumber evidence="6">2.3.1.267</ecNumber>
    </submittedName>
</protein>
<evidence type="ECO:0000259" key="5">
    <source>
        <dbReference type="PROSITE" id="PS51186"/>
    </source>
</evidence>
<evidence type="ECO:0000313" key="6">
    <source>
        <dbReference type="EMBL" id="MBB5047667.1"/>
    </source>
</evidence>
<proteinExistence type="inferred from homology"/>
<name>A0A7W7Z4V3_9BRAD</name>
<dbReference type="GO" id="GO:0008999">
    <property type="term" value="F:protein-N-terminal-alanine acetyltransferase activity"/>
    <property type="evidence" value="ECO:0007669"/>
    <property type="project" value="UniProtKB-EC"/>
</dbReference>
<comment type="caution">
    <text evidence="6">The sequence shown here is derived from an EMBL/GenBank/DDBJ whole genome shotgun (WGS) entry which is preliminary data.</text>
</comment>
<dbReference type="AlphaFoldDB" id="A0A7W7Z4V3"/>
<keyword evidence="3 6" id="KW-0808">Transferase</keyword>
<sequence length="180" mass="20680">MTLAAVTLAAVTLADRDPPMMTWLAEFWGYADAQVEGATLRDAARLAELHAASFHRGWSEHEFEDMLSQRNTLVHRLRLGRRIIGFVVSRMAADEAEILSIAIDPGYRGRRLSRDLLHTHLRHLAGRGIKTLFLEVEENNQPARRLYDHFGFTVVGRRDRYYRQPNGEQLNALLMRRDLS</sequence>
<dbReference type="Proteomes" id="UP000542353">
    <property type="component" value="Unassembled WGS sequence"/>
</dbReference>
<evidence type="ECO:0000256" key="3">
    <source>
        <dbReference type="ARBA" id="ARBA00022679"/>
    </source>
</evidence>
<organism evidence="6 7">
    <name type="scientific">Rhodopseudomonas rhenobacensis</name>
    <dbReference type="NCBI Taxonomy" id="87461"/>
    <lineage>
        <taxon>Bacteria</taxon>
        <taxon>Pseudomonadati</taxon>
        <taxon>Pseudomonadota</taxon>
        <taxon>Alphaproteobacteria</taxon>
        <taxon>Hyphomicrobiales</taxon>
        <taxon>Nitrobacteraceae</taxon>
        <taxon>Rhodopseudomonas</taxon>
    </lineage>
</organism>
<dbReference type="PANTHER" id="PTHR43420">
    <property type="entry name" value="ACETYLTRANSFERASE"/>
    <property type="match status" value="1"/>
</dbReference>
<dbReference type="Pfam" id="PF00583">
    <property type="entry name" value="Acetyltransf_1"/>
    <property type="match status" value="1"/>
</dbReference>
<dbReference type="PANTHER" id="PTHR43420:SF44">
    <property type="entry name" value="ACETYLTRANSFERASE YPEA"/>
    <property type="match status" value="1"/>
</dbReference>
<gene>
    <name evidence="6" type="ORF">HNR60_002424</name>
</gene>
<feature type="domain" description="N-acetyltransferase" evidence="5">
    <location>
        <begin position="33"/>
        <end position="180"/>
    </location>
</feature>
<evidence type="ECO:0000256" key="2">
    <source>
        <dbReference type="ARBA" id="ARBA00022490"/>
    </source>
</evidence>
<dbReference type="InterPro" id="IPR000182">
    <property type="entry name" value="GNAT_dom"/>
</dbReference>
<reference evidence="6 7" key="1">
    <citation type="submission" date="2020-08" db="EMBL/GenBank/DDBJ databases">
        <title>Genomic Encyclopedia of Type Strains, Phase IV (KMG-IV): sequencing the most valuable type-strain genomes for metagenomic binning, comparative biology and taxonomic classification.</title>
        <authorList>
            <person name="Goeker M."/>
        </authorList>
    </citation>
    <scope>NUCLEOTIDE SEQUENCE [LARGE SCALE GENOMIC DNA]</scope>
    <source>
        <strain evidence="6 7">DSM 12706</strain>
    </source>
</reference>
<dbReference type="InterPro" id="IPR050680">
    <property type="entry name" value="YpeA/RimI_acetyltransf"/>
</dbReference>
<accession>A0A7W7Z4V3</accession>
<dbReference type="InterPro" id="IPR006464">
    <property type="entry name" value="AcTrfase_RimI/Ard1"/>
</dbReference>
<dbReference type="EC" id="2.3.1.267" evidence="6"/>
<keyword evidence="4 6" id="KW-0012">Acyltransferase</keyword>
<dbReference type="InterPro" id="IPR016181">
    <property type="entry name" value="Acyl_CoA_acyltransferase"/>
</dbReference>
<dbReference type="EMBL" id="JACHIH010000013">
    <property type="protein sequence ID" value="MBB5047667.1"/>
    <property type="molecule type" value="Genomic_DNA"/>
</dbReference>
<dbReference type="PROSITE" id="PS51186">
    <property type="entry name" value="GNAT"/>
    <property type="match status" value="1"/>
</dbReference>
<dbReference type="NCBIfam" id="TIGR01575">
    <property type="entry name" value="rimI"/>
    <property type="match status" value="1"/>
</dbReference>
<keyword evidence="2" id="KW-0963">Cytoplasm</keyword>
<evidence type="ECO:0000256" key="4">
    <source>
        <dbReference type="ARBA" id="ARBA00023315"/>
    </source>
</evidence>
<evidence type="ECO:0000313" key="7">
    <source>
        <dbReference type="Proteomes" id="UP000542353"/>
    </source>
</evidence>